<dbReference type="GO" id="GO:0015833">
    <property type="term" value="P:peptide transport"/>
    <property type="evidence" value="ECO:0007669"/>
    <property type="project" value="TreeGrafter"/>
</dbReference>
<keyword evidence="2" id="KW-0813">Transport</keyword>
<accession>A0A2T1DC29</accession>
<evidence type="ECO:0000256" key="1">
    <source>
        <dbReference type="ARBA" id="ARBA00005695"/>
    </source>
</evidence>
<dbReference type="RefSeq" id="WP_083583044.1">
    <property type="nucleotide sequence ID" value="NZ_PVWG01000021.1"/>
</dbReference>
<keyword evidence="3" id="KW-0732">Signal</keyword>
<dbReference type="GO" id="GO:0042597">
    <property type="term" value="C:periplasmic space"/>
    <property type="evidence" value="ECO:0007669"/>
    <property type="project" value="UniProtKB-ARBA"/>
</dbReference>
<dbReference type="InterPro" id="IPR039424">
    <property type="entry name" value="SBP_5"/>
</dbReference>
<dbReference type="GO" id="GO:1904680">
    <property type="term" value="F:peptide transmembrane transporter activity"/>
    <property type="evidence" value="ECO:0007669"/>
    <property type="project" value="TreeGrafter"/>
</dbReference>
<keyword evidence="6" id="KW-1185">Reference proteome</keyword>
<comment type="caution">
    <text evidence="5">The sequence shown here is derived from an EMBL/GenBank/DDBJ whole genome shotgun (WGS) entry which is preliminary data.</text>
</comment>
<sequence>MSGNEESNAVKKLLRQVRNQFKHAWQPGFLAALVTIALIVSNCSSPNNPGGTAQSGVLIYGSGGQPVNLESGNITDGNSIVVHNQIYNRLIEFKPGTTELQPGLATAWTASPDGKIWTFKLRQGVKFHDGTEFDAEAVKFNVDRWWDKNNPFGYRNAGKTYEIWEQIFGGSKGEPNSLLQNLVVTDKFTIQFVLKQPFAAFPSTIASGYFGIASPTAIKKSAASYGKPAAGAVGTGAFMFKEWRSGDRIVLEKNPNYWKAGFPKSNQLVMRFITDPAARLAQLRAGQLDFTVDLAPDQKAEIDRDTNLTAIFRPSFNVGYLALNPTYKPLSDVRVRQAIAHAINRPAIVKAFWGDLAESTPHFIPSTLSWAQSPDLKDYDYNPQKAKELLTQAGYPNGFAMDLWYMPVSRPYFPTPKPIAEAFAADLNAVGIRVSLKTKDWTAYIADRIKPPGYQSFMMGWTGDYGDPDTFYYPHFGAGGTKDIGSWKNDRVLQLLDQARLTADQSARSKLYAEVDQILHREVVRLPIAHSKPLLVSRRTIDGWLPSPLGTEPFEAISKK</sequence>
<dbReference type="GO" id="GO:0043190">
    <property type="term" value="C:ATP-binding cassette (ABC) transporter complex"/>
    <property type="evidence" value="ECO:0007669"/>
    <property type="project" value="InterPro"/>
</dbReference>
<proteinExistence type="inferred from homology"/>
<evidence type="ECO:0000256" key="2">
    <source>
        <dbReference type="ARBA" id="ARBA00022448"/>
    </source>
</evidence>
<dbReference type="Proteomes" id="UP000238634">
    <property type="component" value="Unassembled WGS sequence"/>
</dbReference>
<evidence type="ECO:0000313" key="6">
    <source>
        <dbReference type="Proteomes" id="UP000238634"/>
    </source>
</evidence>
<protein>
    <submittedName>
        <fullName evidence="5">ABC transporter substrate-binding protein</fullName>
    </submittedName>
</protein>
<reference evidence="5 6" key="1">
    <citation type="submission" date="2018-02" db="EMBL/GenBank/DDBJ databases">
        <authorList>
            <person name="Cohen D.B."/>
            <person name="Kent A.D."/>
        </authorList>
    </citation>
    <scope>NUCLEOTIDE SEQUENCE [LARGE SCALE GENOMIC DNA]</scope>
    <source>
        <strain evidence="5 6">ULC007</strain>
    </source>
</reference>
<dbReference type="SUPFAM" id="SSF53850">
    <property type="entry name" value="Periplasmic binding protein-like II"/>
    <property type="match status" value="1"/>
</dbReference>
<evidence type="ECO:0000259" key="4">
    <source>
        <dbReference type="Pfam" id="PF00496"/>
    </source>
</evidence>
<dbReference type="Gene3D" id="3.10.105.10">
    <property type="entry name" value="Dipeptide-binding Protein, Domain 3"/>
    <property type="match status" value="1"/>
</dbReference>
<dbReference type="OrthoDB" id="9796817at2"/>
<comment type="similarity">
    <text evidence="1">Belongs to the bacterial solute-binding protein 5 family.</text>
</comment>
<organism evidence="5 6">
    <name type="scientific">Phormidesmis priestleyi ULC007</name>
    <dbReference type="NCBI Taxonomy" id="1920490"/>
    <lineage>
        <taxon>Bacteria</taxon>
        <taxon>Bacillati</taxon>
        <taxon>Cyanobacteriota</taxon>
        <taxon>Cyanophyceae</taxon>
        <taxon>Leptolyngbyales</taxon>
        <taxon>Leptolyngbyaceae</taxon>
        <taxon>Phormidesmis</taxon>
    </lineage>
</organism>
<dbReference type="Gene3D" id="3.40.190.10">
    <property type="entry name" value="Periplasmic binding protein-like II"/>
    <property type="match status" value="1"/>
</dbReference>
<dbReference type="AlphaFoldDB" id="A0A2T1DC29"/>
<gene>
    <name evidence="5" type="ORF">C7B65_16945</name>
</gene>
<name>A0A2T1DC29_9CYAN</name>
<evidence type="ECO:0000256" key="3">
    <source>
        <dbReference type="ARBA" id="ARBA00022729"/>
    </source>
</evidence>
<dbReference type="PIRSF" id="PIRSF002741">
    <property type="entry name" value="MppA"/>
    <property type="match status" value="1"/>
</dbReference>
<evidence type="ECO:0000313" key="5">
    <source>
        <dbReference type="EMBL" id="PSB18035.1"/>
    </source>
</evidence>
<dbReference type="PANTHER" id="PTHR30290">
    <property type="entry name" value="PERIPLASMIC BINDING COMPONENT OF ABC TRANSPORTER"/>
    <property type="match status" value="1"/>
</dbReference>
<dbReference type="InterPro" id="IPR000914">
    <property type="entry name" value="SBP_5_dom"/>
</dbReference>
<dbReference type="Pfam" id="PF00496">
    <property type="entry name" value="SBP_bac_5"/>
    <property type="match status" value="1"/>
</dbReference>
<dbReference type="EMBL" id="PVWG01000021">
    <property type="protein sequence ID" value="PSB18035.1"/>
    <property type="molecule type" value="Genomic_DNA"/>
</dbReference>
<dbReference type="InterPro" id="IPR030678">
    <property type="entry name" value="Peptide/Ni-bd"/>
</dbReference>
<dbReference type="STRING" id="1920490.GCA_001895925_05169"/>
<dbReference type="PANTHER" id="PTHR30290:SF9">
    <property type="entry name" value="OLIGOPEPTIDE-BINDING PROTEIN APPA"/>
    <property type="match status" value="1"/>
</dbReference>
<feature type="domain" description="Solute-binding protein family 5" evidence="4">
    <location>
        <begin position="99"/>
        <end position="481"/>
    </location>
</feature>
<dbReference type="Gene3D" id="3.90.76.10">
    <property type="entry name" value="Dipeptide-binding Protein, Domain 1"/>
    <property type="match status" value="1"/>
</dbReference>
<dbReference type="CDD" id="cd08493">
    <property type="entry name" value="PBP2_DppA_like"/>
    <property type="match status" value="1"/>
</dbReference>
<reference evidence="5 6" key="2">
    <citation type="submission" date="2018-03" db="EMBL/GenBank/DDBJ databases">
        <title>The ancient ancestry and fast evolution of plastids.</title>
        <authorList>
            <person name="Moore K.R."/>
            <person name="Magnabosco C."/>
            <person name="Momper L."/>
            <person name="Gold D.A."/>
            <person name="Bosak T."/>
            <person name="Fournier G.P."/>
        </authorList>
    </citation>
    <scope>NUCLEOTIDE SEQUENCE [LARGE SCALE GENOMIC DNA]</scope>
    <source>
        <strain evidence="5 6">ULC007</strain>
    </source>
</reference>